<dbReference type="SMART" id="SM00175">
    <property type="entry name" value="RAB"/>
    <property type="match status" value="1"/>
</dbReference>
<dbReference type="SMART" id="SM00173">
    <property type="entry name" value="RAS"/>
    <property type="match status" value="1"/>
</dbReference>
<dbReference type="GO" id="GO:0003924">
    <property type="term" value="F:GTPase activity"/>
    <property type="evidence" value="ECO:0007669"/>
    <property type="project" value="InterPro"/>
</dbReference>
<feature type="region of interest" description="Disordered" evidence="4">
    <location>
        <begin position="1"/>
        <end position="23"/>
    </location>
</feature>
<dbReference type="InterPro" id="IPR003578">
    <property type="entry name" value="Small_GTPase_Rho"/>
</dbReference>
<keyword evidence="2" id="KW-0547">Nucleotide-binding</keyword>
<keyword evidence="6" id="KW-1185">Reference proteome</keyword>
<dbReference type="PROSITE" id="PS51421">
    <property type="entry name" value="RAS"/>
    <property type="match status" value="1"/>
</dbReference>
<dbReference type="Gene3D" id="3.40.50.300">
    <property type="entry name" value="P-loop containing nucleotide triphosphate hydrolases"/>
    <property type="match status" value="1"/>
</dbReference>
<dbReference type="InterPro" id="IPR027417">
    <property type="entry name" value="P-loop_NTPase"/>
</dbReference>
<organism evidence="5 6">
    <name type="scientific">Xylaria grammica</name>
    <dbReference type="NCBI Taxonomy" id="363999"/>
    <lineage>
        <taxon>Eukaryota</taxon>
        <taxon>Fungi</taxon>
        <taxon>Dikarya</taxon>
        <taxon>Ascomycota</taxon>
        <taxon>Pezizomycotina</taxon>
        <taxon>Sordariomycetes</taxon>
        <taxon>Xylariomycetidae</taxon>
        <taxon>Xylariales</taxon>
        <taxon>Xylariaceae</taxon>
        <taxon>Xylaria</taxon>
    </lineage>
</organism>
<evidence type="ECO:0000256" key="4">
    <source>
        <dbReference type="SAM" id="MobiDB-lite"/>
    </source>
</evidence>
<evidence type="ECO:0000256" key="1">
    <source>
        <dbReference type="ARBA" id="ARBA00022481"/>
    </source>
</evidence>
<name>A0A439D4U3_9PEZI</name>
<dbReference type="Proteomes" id="UP000286045">
    <property type="component" value="Unassembled WGS sequence"/>
</dbReference>
<dbReference type="GO" id="GO:0005525">
    <property type="term" value="F:GTP binding"/>
    <property type="evidence" value="ECO:0007669"/>
    <property type="project" value="UniProtKB-KW"/>
</dbReference>
<dbReference type="NCBIfam" id="TIGR00231">
    <property type="entry name" value="small_GTP"/>
    <property type="match status" value="1"/>
</dbReference>
<dbReference type="PRINTS" id="PR00449">
    <property type="entry name" value="RASTRNSFRMNG"/>
</dbReference>
<gene>
    <name evidence="5" type="ORF">EKO27_g5683</name>
</gene>
<protein>
    <submittedName>
        <fullName evidence="5">Uncharacterized protein</fullName>
    </submittedName>
</protein>
<dbReference type="AlphaFoldDB" id="A0A439D4U3"/>
<evidence type="ECO:0000313" key="5">
    <source>
        <dbReference type="EMBL" id="RWA09418.1"/>
    </source>
</evidence>
<accession>A0A439D4U3</accession>
<sequence length="372" mass="42018">MDSDPFATPFKSGVSFRSQENRVPPSSFTFSISDFWKPTKEPILQWIRDLPVPKRHEEPFEPARYHTLKHSIGVDDTEYDDFSLEGHRHKRARTSSAATNRITGESRHSKLVSSGRGLVRRVSNACRRVVTPTRHCNVSKRPDSCISRGTTPGPEPTPSPGTPSFMLIDRPKMRFVFVGDAECGKSSILLRFYRDTFTPHYNPTQYELFHKVFTVDEQDTDVELWDTAGDATLEQLARLSYLAWDAVFLCFSVSSVESFDSVRTQWITQIRLYTRGAPLILVGTKTDRRVGAGLWAPLYPNLETRITATEGAMTATGIGAIRYVECSAKTGQGINGVFKEGVRAVFDRRETVEKLEKKVDHFSGLAEFFCFK</sequence>
<dbReference type="GO" id="GO:0007264">
    <property type="term" value="P:small GTPase-mediated signal transduction"/>
    <property type="evidence" value="ECO:0007669"/>
    <property type="project" value="InterPro"/>
</dbReference>
<dbReference type="PROSITE" id="PS51420">
    <property type="entry name" value="RHO"/>
    <property type="match status" value="1"/>
</dbReference>
<dbReference type="STRING" id="363999.A0A439D4U3"/>
<evidence type="ECO:0000313" key="6">
    <source>
        <dbReference type="Proteomes" id="UP000286045"/>
    </source>
</evidence>
<reference evidence="5 6" key="1">
    <citation type="submission" date="2018-12" db="EMBL/GenBank/DDBJ databases">
        <title>Draft genome sequence of Xylaria grammica IHI A82.</title>
        <authorList>
            <person name="Buettner E."/>
            <person name="Kellner H."/>
        </authorList>
    </citation>
    <scope>NUCLEOTIDE SEQUENCE [LARGE SCALE GENOMIC DNA]</scope>
    <source>
        <strain evidence="5 6">IHI A82</strain>
    </source>
</reference>
<dbReference type="PROSITE" id="PS51419">
    <property type="entry name" value="RAB"/>
    <property type="match status" value="1"/>
</dbReference>
<dbReference type="InterPro" id="IPR005225">
    <property type="entry name" value="Small_GTP-bd"/>
</dbReference>
<proteinExistence type="predicted"/>
<dbReference type="Pfam" id="PF00071">
    <property type="entry name" value="Ras"/>
    <property type="match status" value="1"/>
</dbReference>
<dbReference type="PANTHER" id="PTHR24072">
    <property type="entry name" value="RHO FAMILY GTPASE"/>
    <property type="match status" value="1"/>
</dbReference>
<keyword evidence="1" id="KW-0488">Methylation</keyword>
<feature type="region of interest" description="Disordered" evidence="4">
    <location>
        <begin position="139"/>
        <end position="164"/>
    </location>
</feature>
<comment type="caution">
    <text evidence="5">The sequence shown here is derived from an EMBL/GenBank/DDBJ whole genome shotgun (WGS) entry which is preliminary data.</text>
</comment>
<dbReference type="EMBL" id="RYZI01000155">
    <property type="protein sequence ID" value="RWA09418.1"/>
    <property type="molecule type" value="Genomic_DNA"/>
</dbReference>
<keyword evidence="3" id="KW-0342">GTP-binding</keyword>
<dbReference type="InterPro" id="IPR001806">
    <property type="entry name" value="Small_GTPase"/>
</dbReference>
<evidence type="ECO:0000256" key="3">
    <source>
        <dbReference type="ARBA" id="ARBA00023134"/>
    </source>
</evidence>
<dbReference type="CDD" id="cd00157">
    <property type="entry name" value="Rho"/>
    <property type="match status" value="1"/>
</dbReference>
<evidence type="ECO:0000256" key="2">
    <source>
        <dbReference type="ARBA" id="ARBA00022741"/>
    </source>
</evidence>
<dbReference type="SMART" id="SM00174">
    <property type="entry name" value="RHO"/>
    <property type="match status" value="1"/>
</dbReference>
<dbReference type="SUPFAM" id="SSF52540">
    <property type="entry name" value="P-loop containing nucleoside triphosphate hydrolases"/>
    <property type="match status" value="1"/>
</dbReference>